<evidence type="ECO:0000256" key="1">
    <source>
        <dbReference type="SAM" id="MobiDB-lite"/>
    </source>
</evidence>
<dbReference type="AlphaFoldDB" id="A0A1E5UUN0"/>
<protein>
    <submittedName>
        <fullName evidence="2">Uncharacterized protein</fullName>
    </submittedName>
</protein>
<evidence type="ECO:0000313" key="2">
    <source>
        <dbReference type="EMBL" id="OEL16632.1"/>
    </source>
</evidence>
<feature type="compositionally biased region" description="Low complexity" evidence="1">
    <location>
        <begin position="64"/>
        <end position="79"/>
    </location>
</feature>
<dbReference type="EMBL" id="LWDX02062410">
    <property type="protein sequence ID" value="OEL16632.1"/>
    <property type="molecule type" value="Genomic_DNA"/>
</dbReference>
<organism evidence="2 3">
    <name type="scientific">Dichanthelium oligosanthes</name>
    <dbReference type="NCBI Taxonomy" id="888268"/>
    <lineage>
        <taxon>Eukaryota</taxon>
        <taxon>Viridiplantae</taxon>
        <taxon>Streptophyta</taxon>
        <taxon>Embryophyta</taxon>
        <taxon>Tracheophyta</taxon>
        <taxon>Spermatophyta</taxon>
        <taxon>Magnoliopsida</taxon>
        <taxon>Liliopsida</taxon>
        <taxon>Poales</taxon>
        <taxon>Poaceae</taxon>
        <taxon>PACMAD clade</taxon>
        <taxon>Panicoideae</taxon>
        <taxon>Panicodae</taxon>
        <taxon>Paniceae</taxon>
        <taxon>Dichantheliinae</taxon>
        <taxon>Dichanthelium</taxon>
    </lineage>
</organism>
<feature type="compositionally biased region" description="Basic and acidic residues" evidence="1">
    <location>
        <begin position="98"/>
        <end position="107"/>
    </location>
</feature>
<accession>A0A1E5UUN0</accession>
<name>A0A1E5UUN0_9POAL</name>
<evidence type="ECO:0000313" key="3">
    <source>
        <dbReference type="Proteomes" id="UP000095767"/>
    </source>
</evidence>
<feature type="compositionally biased region" description="Low complexity" evidence="1">
    <location>
        <begin position="1"/>
        <end position="14"/>
    </location>
</feature>
<feature type="region of interest" description="Disordered" evidence="1">
    <location>
        <begin position="1"/>
        <end position="116"/>
    </location>
</feature>
<feature type="compositionally biased region" description="Basic and acidic residues" evidence="1">
    <location>
        <begin position="29"/>
        <end position="47"/>
    </location>
</feature>
<reference evidence="2 3" key="1">
    <citation type="submission" date="2016-09" db="EMBL/GenBank/DDBJ databases">
        <title>The draft genome of Dichanthelium oligosanthes: A C3 panicoid grass species.</title>
        <authorList>
            <person name="Studer A.J."/>
            <person name="Schnable J.C."/>
            <person name="Brutnell T.P."/>
        </authorList>
    </citation>
    <scope>NUCLEOTIDE SEQUENCE [LARGE SCALE GENOMIC DNA]</scope>
    <source>
        <strain evidence="3">cv. Kellogg 1175</strain>
        <tissue evidence="2">Leaf</tissue>
    </source>
</reference>
<gene>
    <name evidence="2" type="ORF">BAE44_0022348</name>
</gene>
<dbReference type="Proteomes" id="UP000095767">
    <property type="component" value="Unassembled WGS sequence"/>
</dbReference>
<proteinExistence type="predicted"/>
<keyword evidence="3" id="KW-1185">Reference proteome</keyword>
<feature type="non-terminal residue" evidence="2">
    <location>
        <position position="1"/>
    </location>
</feature>
<sequence>LPCTLPPQLQRQPPSQLPASPPASQATGRELKEAHAQSERPAREKGSGESSDGVRVPLQRLRRQQGQEAAAQEGAAQGAHRQDPAGEPRGAGRRRRRQQGEQLREMSKLLLADPTL</sequence>
<comment type="caution">
    <text evidence="2">The sequence shown here is derived from an EMBL/GenBank/DDBJ whole genome shotgun (WGS) entry which is preliminary data.</text>
</comment>